<dbReference type="PANTHER" id="PTHR21028">
    <property type="entry name" value="SI:CH211-156B7.4"/>
    <property type="match status" value="1"/>
</dbReference>
<dbReference type="GeneID" id="4907604"/>
<dbReference type="NCBIfam" id="TIGR00318">
    <property type="entry name" value="cyaB"/>
    <property type="match status" value="1"/>
</dbReference>
<dbReference type="STRING" id="399550.Smar_1193"/>
<gene>
    <name evidence="2" type="ordered locus">Smar_1193</name>
</gene>
<dbReference type="Pfam" id="PF01928">
    <property type="entry name" value="CYTH"/>
    <property type="match status" value="1"/>
</dbReference>
<evidence type="ECO:0000313" key="2">
    <source>
        <dbReference type="EMBL" id="ABN70288.1"/>
    </source>
</evidence>
<keyword evidence="3" id="KW-1185">Reference proteome</keyword>
<dbReference type="InterPro" id="IPR033469">
    <property type="entry name" value="CYTH-like_dom_sf"/>
</dbReference>
<dbReference type="InterPro" id="IPR008173">
    <property type="entry name" value="Adenylyl_cyclase_CyaB"/>
</dbReference>
<dbReference type="OrthoDB" id="46040at2157"/>
<dbReference type="AlphaFoldDB" id="A3DNS8"/>
<dbReference type="PROSITE" id="PS51707">
    <property type="entry name" value="CYTH"/>
    <property type="match status" value="1"/>
</dbReference>
<reference evidence="3" key="1">
    <citation type="journal article" date="2009" name="BMC Genomics">
        <title>The complete genome sequence of Staphylothermus marinus reveals differences in sulfur metabolism among heterotrophic Crenarchaeota.</title>
        <authorList>
            <person name="Anderson I.J."/>
            <person name="Dharmarajan L."/>
            <person name="Rodriguez J."/>
            <person name="Hooper S."/>
            <person name="Porat I."/>
            <person name="Ulrich L.E."/>
            <person name="Elkins J.G."/>
            <person name="Mavromatis K."/>
            <person name="Sun H."/>
            <person name="Land M."/>
            <person name="Lapidus A."/>
            <person name="Lucas S."/>
            <person name="Barry K."/>
            <person name="Huber H."/>
            <person name="Zhulin I.B."/>
            <person name="Whitman W.B."/>
            <person name="Mukhopadhyay B."/>
            <person name="Woese C."/>
            <person name="Bristow J."/>
            <person name="Kyrpides N."/>
        </authorList>
    </citation>
    <scope>NUCLEOTIDE SEQUENCE [LARGE SCALE GENOMIC DNA]</scope>
    <source>
        <strain evidence="3">ATCC 43588 / DSM 3639 / JCM 9404 / F1</strain>
    </source>
</reference>
<name>A3DNS8_STAMF</name>
<sequence>MNEYVEVEGKYRVICDDINKISYFLKEKDFREEYRVVEKDIYYNHPCRDFSRTDEALRIRIRKYIGQGIRKTVLTYKGSRKVLGEGVKAREEIEVELNNWRKMNNILLCLGFQRVISFVKERIIYRKRDVEVTLDHVYGLGRFIEVETRNRSIIENIYSSLSECLEPVNKTYLELCLETQKCRDDFDDS</sequence>
<dbReference type="SUPFAM" id="SSF55154">
    <property type="entry name" value="CYTH-like phosphatases"/>
    <property type="match status" value="1"/>
</dbReference>
<proteinExistence type="predicted"/>
<evidence type="ECO:0000313" key="3">
    <source>
        <dbReference type="Proteomes" id="UP000000254"/>
    </source>
</evidence>
<dbReference type="Proteomes" id="UP000000254">
    <property type="component" value="Chromosome"/>
</dbReference>
<dbReference type="SMART" id="SM01118">
    <property type="entry name" value="CYTH"/>
    <property type="match status" value="1"/>
</dbReference>
<feature type="domain" description="CYTH" evidence="1">
    <location>
        <begin position="4"/>
        <end position="178"/>
    </location>
</feature>
<dbReference type="Gene3D" id="2.40.320.10">
    <property type="entry name" value="Hypothetical Protein Pfu-838710-001"/>
    <property type="match status" value="1"/>
</dbReference>
<organism evidence="2 3">
    <name type="scientific">Staphylothermus marinus (strain ATCC 43588 / DSM 3639 / JCM 9404 / F1)</name>
    <dbReference type="NCBI Taxonomy" id="399550"/>
    <lineage>
        <taxon>Archaea</taxon>
        <taxon>Thermoproteota</taxon>
        <taxon>Thermoprotei</taxon>
        <taxon>Desulfurococcales</taxon>
        <taxon>Desulfurococcaceae</taxon>
        <taxon>Staphylothermus</taxon>
    </lineage>
</organism>
<evidence type="ECO:0000259" key="1">
    <source>
        <dbReference type="PROSITE" id="PS51707"/>
    </source>
</evidence>
<dbReference type="PANTHER" id="PTHR21028:SF2">
    <property type="entry name" value="CYTH DOMAIN-CONTAINING PROTEIN"/>
    <property type="match status" value="1"/>
</dbReference>
<dbReference type="EMBL" id="CP000575">
    <property type="protein sequence ID" value="ABN70288.1"/>
    <property type="molecule type" value="Genomic_DNA"/>
</dbReference>
<reference evidence="2 3" key="2">
    <citation type="journal article" date="2009" name="Stand. Genomic Sci.">
        <title>Complete genome sequence of Staphylothermus marinus Stetter and Fiala 1986 type strain F1.</title>
        <authorList>
            <person name="Anderson I.J."/>
            <person name="Sun H."/>
            <person name="Lapidus A."/>
            <person name="Copeland A."/>
            <person name="Glavina Del Rio T."/>
            <person name="Tice H."/>
            <person name="Dalin E."/>
            <person name="Lucas S."/>
            <person name="Barry K."/>
            <person name="Land M."/>
            <person name="Richardson P."/>
            <person name="Huber H."/>
            <person name="Kyrpides N.C."/>
        </authorList>
    </citation>
    <scope>NUCLEOTIDE SEQUENCE [LARGE SCALE GENOMIC DNA]</scope>
    <source>
        <strain evidence="3">ATCC 43588 / DSM 3639 / JCM 9404 / F1</strain>
    </source>
</reference>
<dbReference type="CDD" id="cd07890">
    <property type="entry name" value="CYTH-like_AC_IV-like"/>
    <property type="match status" value="1"/>
</dbReference>
<dbReference type="HOGENOM" id="CLU_105244_2_0_2"/>
<dbReference type="InterPro" id="IPR023577">
    <property type="entry name" value="CYTH_domain"/>
</dbReference>
<dbReference type="KEGG" id="smr:Smar_1193"/>
<accession>A3DNS8</accession>
<protein>
    <submittedName>
        <fullName evidence="2">Adenylyl cyclase CyaB</fullName>
    </submittedName>
</protein>
<dbReference type="RefSeq" id="WP_011839479.1">
    <property type="nucleotide sequence ID" value="NC_009033.1"/>
</dbReference>
<dbReference type="eggNOG" id="arCOG01723">
    <property type="taxonomic scope" value="Archaea"/>
</dbReference>